<organism evidence="2 3">
    <name type="scientific">Rugamonas fusca</name>
    <dbReference type="NCBI Taxonomy" id="2758568"/>
    <lineage>
        <taxon>Bacteria</taxon>
        <taxon>Pseudomonadati</taxon>
        <taxon>Pseudomonadota</taxon>
        <taxon>Betaproteobacteria</taxon>
        <taxon>Burkholderiales</taxon>
        <taxon>Oxalobacteraceae</taxon>
        <taxon>Telluria group</taxon>
        <taxon>Rugamonas</taxon>
    </lineage>
</organism>
<keyword evidence="1" id="KW-0732">Signal</keyword>
<dbReference type="Proteomes" id="UP000566711">
    <property type="component" value="Unassembled WGS sequence"/>
</dbReference>
<name>A0A7W2EJ84_9BURK</name>
<accession>A0A7W2EJ84</accession>
<gene>
    <name evidence="2" type="ORF">H3H36_16430</name>
</gene>
<comment type="caution">
    <text evidence="2">The sequence shown here is derived from an EMBL/GenBank/DDBJ whole genome shotgun (WGS) entry which is preliminary data.</text>
</comment>
<dbReference type="AlphaFoldDB" id="A0A7W2EJ84"/>
<feature type="signal peptide" evidence="1">
    <location>
        <begin position="1"/>
        <end position="21"/>
    </location>
</feature>
<dbReference type="PROSITE" id="PS51257">
    <property type="entry name" value="PROKAR_LIPOPROTEIN"/>
    <property type="match status" value="1"/>
</dbReference>
<dbReference type="EMBL" id="JACEZS010000014">
    <property type="protein sequence ID" value="MBA5606945.1"/>
    <property type="molecule type" value="Genomic_DNA"/>
</dbReference>
<reference evidence="2 3" key="1">
    <citation type="submission" date="2020-07" db="EMBL/GenBank/DDBJ databases">
        <title>Novel species isolated from subtropical streams in China.</title>
        <authorList>
            <person name="Lu H."/>
        </authorList>
    </citation>
    <scope>NUCLEOTIDE SEQUENCE [LARGE SCALE GENOMIC DNA]</scope>
    <source>
        <strain evidence="2 3">FT3S</strain>
    </source>
</reference>
<evidence type="ECO:0000313" key="2">
    <source>
        <dbReference type="EMBL" id="MBA5606945.1"/>
    </source>
</evidence>
<feature type="chain" id="PRO_5030937330" evidence="1">
    <location>
        <begin position="22"/>
        <end position="88"/>
    </location>
</feature>
<protein>
    <submittedName>
        <fullName evidence="2">Pilus assembly protein</fullName>
    </submittedName>
</protein>
<evidence type="ECO:0000256" key="1">
    <source>
        <dbReference type="SAM" id="SignalP"/>
    </source>
</evidence>
<proteinExistence type="predicted"/>
<evidence type="ECO:0000313" key="3">
    <source>
        <dbReference type="Proteomes" id="UP000566711"/>
    </source>
</evidence>
<dbReference type="RefSeq" id="WP_182219179.1">
    <property type="nucleotide sequence ID" value="NZ_JACEZS010000014.1"/>
</dbReference>
<sequence length="88" mass="9125">MKTLMCAAGAALLLGACGSNTPYLDSQFGNANRMLQAQQTIVPQGQAGNPSVGVDGKAAKSGYDQYQKTYRAPEPQTQAFTIGLGTGK</sequence>
<keyword evidence="3" id="KW-1185">Reference proteome</keyword>